<comment type="caution">
    <text evidence="2">The sequence shown here is derived from an EMBL/GenBank/DDBJ whole genome shotgun (WGS) entry which is preliminary data.</text>
</comment>
<dbReference type="PANTHER" id="PTHR45947:SF3">
    <property type="entry name" value="SULFOQUINOVOSYL TRANSFERASE SQD2"/>
    <property type="match status" value="1"/>
</dbReference>
<dbReference type="Gene3D" id="3.40.50.2000">
    <property type="entry name" value="Glycogen Phosphorylase B"/>
    <property type="match status" value="1"/>
</dbReference>
<feature type="domain" description="Glycosyl transferase family 1" evidence="1">
    <location>
        <begin position="10"/>
        <end position="75"/>
    </location>
</feature>
<protein>
    <recommendedName>
        <fullName evidence="1">Glycosyl transferase family 1 domain-containing protein</fullName>
    </recommendedName>
</protein>
<sequence length="108" mass="11612">RTFGRLSYPGAGGLAVQEAMAYGLPVIVAEGDGTQDDLVSSGNGWLITPDDEYALIKSLEEALSDPIRLREMGAESFKIVQEEINVEQMVAVFVEAANIVKASMESHP</sequence>
<dbReference type="InterPro" id="IPR001296">
    <property type="entry name" value="Glyco_trans_1"/>
</dbReference>
<dbReference type="GO" id="GO:0016757">
    <property type="term" value="F:glycosyltransferase activity"/>
    <property type="evidence" value="ECO:0007669"/>
    <property type="project" value="InterPro"/>
</dbReference>
<organism evidence="2">
    <name type="scientific">marine sediment metagenome</name>
    <dbReference type="NCBI Taxonomy" id="412755"/>
    <lineage>
        <taxon>unclassified sequences</taxon>
        <taxon>metagenomes</taxon>
        <taxon>ecological metagenomes</taxon>
    </lineage>
</organism>
<dbReference type="AlphaFoldDB" id="X1BBI3"/>
<dbReference type="Pfam" id="PF00534">
    <property type="entry name" value="Glycos_transf_1"/>
    <property type="match status" value="1"/>
</dbReference>
<evidence type="ECO:0000313" key="2">
    <source>
        <dbReference type="EMBL" id="GAG92405.1"/>
    </source>
</evidence>
<proteinExistence type="predicted"/>
<dbReference type="PANTHER" id="PTHR45947">
    <property type="entry name" value="SULFOQUINOVOSYL TRANSFERASE SQD2"/>
    <property type="match status" value="1"/>
</dbReference>
<feature type="non-terminal residue" evidence="2">
    <location>
        <position position="1"/>
    </location>
</feature>
<gene>
    <name evidence="2" type="ORF">S01H4_42622</name>
</gene>
<dbReference type="SUPFAM" id="SSF53756">
    <property type="entry name" value="UDP-Glycosyltransferase/glycogen phosphorylase"/>
    <property type="match status" value="1"/>
</dbReference>
<dbReference type="EMBL" id="BART01023426">
    <property type="protein sequence ID" value="GAG92405.1"/>
    <property type="molecule type" value="Genomic_DNA"/>
</dbReference>
<reference evidence="2" key="1">
    <citation type="journal article" date="2014" name="Front. Microbiol.">
        <title>High frequency of phylogenetically diverse reductive dehalogenase-homologous genes in deep subseafloor sedimentary metagenomes.</title>
        <authorList>
            <person name="Kawai M."/>
            <person name="Futagami T."/>
            <person name="Toyoda A."/>
            <person name="Takaki Y."/>
            <person name="Nishi S."/>
            <person name="Hori S."/>
            <person name="Arai W."/>
            <person name="Tsubouchi T."/>
            <person name="Morono Y."/>
            <person name="Uchiyama I."/>
            <person name="Ito T."/>
            <person name="Fujiyama A."/>
            <person name="Inagaki F."/>
            <person name="Takami H."/>
        </authorList>
    </citation>
    <scope>NUCLEOTIDE SEQUENCE</scope>
    <source>
        <strain evidence="2">Expedition CK06-06</strain>
    </source>
</reference>
<evidence type="ECO:0000259" key="1">
    <source>
        <dbReference type="Pfam" id="PF00534"/>
    </source>
</evidence>
<accession>X1BBI3</accession>
<name>X1BBI3_9ZZZZ</name>
<dbReference type="InterPro" id="IPR050194">
    <property type="entry name" value="Glycosyltransferase_grp1"/>
</dbReference>